<sequence>MCPRCLRRARLIWKHDTATSEARRDNKRAWKVNSQVLFSCSGKSQGVKVTVISSLSPAPHLGRLTPTSVLSRVTPPLPFIGHCSSGLLPETQGQTA</sequence>
<gene>
    <name evidence="1" type="ORF">AAFF_G00038370</name>
</gene>
<dbReference type="EMBL" id="JAINUG010000012">
    <property type="protein sequence ID" value="KAJ8414635.1"/>
    <property type="molecule type" value="Genomic_DNA"/>
</dbReference>
<keyword evidence="2" id="KW-1185">Reference proteome</keyword>
<organism evidence="1 2">
    <name type="scientific">Aldrovandia affinis</name>
    <dbReference type="NCBI Taxonomy" id="143900"/>
    <lineage>
        <taxon>Eukaryota</taxon>
        <taxon>Metazoa</taxon>
        <taxon>Chordata</taxon>
        <taxon>Craniata</taxon>
        <taxon>Vertebrata</taxon>
        <taxon>Euteleostomi</taxon>
        <taxon>Actinopterygii</taxon>
        <taxon>Neopterygii</taxon>
        <taxon>Teleostei</taxon>
        <taxon>Notacanthiformes</taxon>
        <taxon>Halosauridae</taxon>
        <taxon>Aldrovandia</taxon>
    </lineage>
</organism>
<evidence type="ECO:0000313" key="2">
    <source>
        <dbReference type="Proteomes" id="UP001221898"/>
    </source>
</evidence>
<accession>A0AAD7T583</accession>
<name>A0AAD7T583_9TELE</name>
<dbReference type="AlphaFoldDB" id="A0AAD7T583"/>
<reference evidence="1" key="1">
    <citation type="journal article" date="2023" name="Science">
        <title>Genome structures resolve the early diversification of teleost fishes.</title>
        <authorList>
            <person name="Parey E."/>
            <person name="Louis A."/>
            <person name="Montfort J."/>
            <person name="Bouchez O."/>
            <person name="Roques C."/>
            <person name="Iampietro C."/>
            <person name="Lluch J."/>
            <person name="Castinel A."/>
            <person name="Donnadieu C."/>
            <person name="Desvignes T."/>
            <person name="Floi Bucao C."/>
            <person name="Jouanno E."/>
            <person name="Wen M."/>
            <person name="Mejri S."/>
            <person name="Dirks R."/>
            <person name="Jansen H."/>
            <person name="Henkel C."/>
            <person name="Chen W.J."/>
            <person name="Zahm M."/>
            <person name="Cabau C."/>
            <person name="Klopp C."/>
            <person name="Thompson A.W."/>
            <person name="Robinson-Rechavi M."/>
            <person name="Braasch I."/>
            <person name="Lecointre G."/>
            <person name="Bobe J."/>
            <person name="Postlethwait J.H."/>
            <person name="Berthelot C."/>
            <person name="Roest Crollius H."/>
            <person name="Guiguen Y."/>
        </authorList>
    </citation>
    <scope>NUCLEOTIDE SEQUENCE</scope>
    <source>
        <strain evidence="1">NC1722</strain>
    </source>
</reference>
<comment type="caution">
    <text evidence="1">The sequence shown here is derived from an EMBL/GenBank/DDBJ whole genome shotgun (WGS) entry which is preliminary data.</text>
</comment>
<protein>
    <submittedName>
        <fullName evidence="1">Uncharacterized protein</fullName>
    </submittedName>
</protein>
<proteinExistence type="predicted"/>
<dbReference type="Proteomes" id="UP001221898">
    <property type="component" value="Unassembled WGS sequence"/>
</dbReference>
<evidence type="ECO:0000313" key="1">
    <source>
        <dbReference type="EMBL" id="KAJ8414635.1"/>
    </source>
</evidence>